<evidence type="ECO:0000256" key="3">
    <source>
        <dbReference type="SAM" id="MobiDB-lite"/>
    </source>
</evidence>
<dbReference type="EMBL" id="JAIPUX010000026">
    <property type="protein sequence ID" value="KAH0631796.1"/>
    <property type="molecule type" value="Genomic_DNA"/>
</dbReference>
<name>A0ABQ7TQT2_PHRPL</name>
<sequence length="524" mass="60022">MKSAAKVMTAHSLRQRGSHNRSETSEYTEKEREIMADIELRKLQQQFRIMMESRKSFGFKTEQILYQQEKQIHVLKQENEEISLIQSLIQSPQNLLMDEQNCLALKFLLQTKDKCLACIRATKALLADLDDKILQLEGKIKKQKILVIRMRQEYEGKRLQKRIHLLDNRLNQLTVRFDTLLTINARLREEIENLQIQKTVFDSIYWRLYRQLDQQRKTIDFSIERTEALARISAMKERRAKDLTSFNIEFRDLERVYNHETKLRAFMFMKLKTTEDANWAEFKLKESRKILDQLKSSVGLLFRELDCDATKIKEHLGESGDITDQNLLDYLTSMLWGCWLGMLGVKKSNNLLLIESFLHYKDVEGELDSVPMLNPFLGGSAALKKVEPIKIAPPSLSVDPFADTTEPSVEAPLDYKSLRALVLENQEKIKSRGDSAERGVCSTPSDFTGAVVMVASSIPQEDLVLVVWDEGSGSGAGNECWDASVLTSTPFLPLIPITAPLAQEKAEEEKDLVCLSSSSWPDIP</sequence>
<proteinExistence type="predicted"/>
<gene>
    <name evidence="5" type="ORF">JD844_019611</name>
</gene>
<comment type="caution">
    <text evidence="5">The sequence shown here is derived from an EMBL/GenBank/DDBJ whole genome shotgun (WGS) entry which is preliminary data.</text>
</comment>
<feature type="region of interest" description="Disordered" evidence="3">
    <location>
        <begin position="1"/>
        <end position="29"/>
    </location>
</feature>
<evidence type="ECO:0000259" key="4">
    <source>
        <dbReference type="Pfam" id="PF21773"/>
    </source>
</evidence>
<dbReference type="Pfam" id="PF21773">
    <property type="entry name" value="ODAD1_CC"/>
    <property type="match status" value="1"/>
</dbReference>
<accession>A0ABQ7TQT2</accession>
<evidence type="ECO:0000313" key="6">
    <source>
        <dbReference type="Proteomes" id="UP000826234"/>
    </source>
</evidence>
<dbReference type="PANTHER" id="PTHR21694:SF18">
    <property type="entry name" value="COILED-COIL DOMAIN-CONTAINING PROTEIN 63"/>
    <property type="match status" value="1"/>
</dbReference>
<keyword evidence="6" id="KW-1185">Reference proteome</keyword>
<dbReference type="PANTHER" id="PTHR21694">
    <property type="entry name" value="COILED-COIL DOMAIN-CONTAINING PROTEIN 63"/>
    <property type="match status" value="1"/>
</dbReference>
<feature type="coiled-coil region" evidence="2">
    <location>
        <begin position="119"/>
        <end position="146"/>
    </location>
</feature>
<evidence type="ECO:0000256" key="1">
    <source>
        <dbReference type="ARBA" id="ARBA00023054"/>
    </source>
</evidence>
<protein>
    <recommendedName>
        <fullName evidence="4">ODAD1 central coiled coil region domain-containing protein</fullName>
    </recommendedName>
</protein>
<organism evidence="5 6">
    <name type="scientific">Phrynosoma platyrhinos</name>
    <name type="common">Desert horned lizard</name>
    <dbReference type="NCBI Taxonomy" id="52577"/>
    <lineage>
        <taxon>Eukaryota</taxon>
        <taxon>Metazoa</taxon>
        <taxon>Chordata</taxon>
        <taxon>Craniata</taxon>
        <taxon>Vertebrata</taxon>
        <taxon>Euteleostomi</taxon>
        <taxon>Lepidosauria</taxon>
        <taxon>Squamata</taxon>
        <taxon>Bifurcata</taxon>
        <taxon>Unidentata</taxon>
        <taxon>Episquamata</taxon>
        <taxon>Toxicofera</taxon>
        <taxon>Iguania</taxon>
        <taxon>Phrynosomatidae</taxon>
        <taxon>Phrynosomatinae</taxon>
        <taxon>Phrynosoma</taxon>
    </lineage>
</organism>
<keyword evidence="1 2" id="KW-0175">Coiled coil</keyword>
<evidence type="ECO:0000256" key="2">
    <source>
        <dbReference type="SAM" id="Coils"/>
    </source>
</evidence>
<reference evidence="5 6" key="1">
    <citation type="journal article" date="2022" name="Gigascience">
        <title>A chromosome-level genome assembly and annotation of the desert horned lizard, Phrynosoma platyrhinos, provides insight into chromosomal rearrangements among reptiles.</title>
        <authorList>
            <person name="Koochekian N."/>
            <person name="Ascanio A."/>
            <person name="Farleigh K."/>
            <person name="Card D.C."/>
            <person name="Schield D.R."/>
            <person name="Castoe T.A."/>
            <person name="Jezkova T."/>
        </authorList>
    </citation>
    <scope>NUCLEOTIDE SEQUENCE [LARGE SCALE GENOMIC DNA]</scope>
    <source>
        <strain evidence="5">NK-2021</strain>
    </source>
</reference>
<dbReference type="Proteomes" id="UP000826234">
    <property type="component" value="Unassembled WGS sequence"/>
</dbReference>
<dbReference type="InterPro" id="IPR049258">
    <property type="entry name" value="ODAD1_CC"/>
</dbReference>
<feature type="domain" description="ODAD1 central coiled coil region" evidence="4">
    <location>
        <begin position="160"/>
        <end position="273"/>
    </location>
</feature>
<dbReference type="InterPro" id="IPR051876">
    <property type="entry name" value="ODA-DC/CCD"/>
</dbReference>
<feature type="compositionally biased region" description="Basic and acidic residues" evidence="3">
    <location>
        <begin position="20"/>
        <end position="29"/>
    </location>
</feature>
<evidence type="ECO:0000313" key="5">
    <source>
        <dbReference type="EMBL" id="KAH0631796.1"/>
    </source>
</evidence>